<protein>
    <submittedName>
        <fullName evidence="1">Predicted DNA-binding protein, MmcQ/YjbR family</fullName>
    </submittedName>
</protein>
<dbReference type="EMBL" id="FOXK01000004">
    <property type="protein sequence ID" value="SFP69202.1"/>
    <property type="molecule type" value="Genomic_DNA"/>
</dbReference>
<dbReference type="PANTHER" id="PTHR35145">
    <property type="entry name" value="CYTOPLASMIC PROTEIN-RELATED"/>
    <property type="match status" value="1"/>
</dbReference>
<dbReference type="GO" id="GO:0003677">
    <property type="term" value="F:DNA binding"/>
    <property type="evidence" value="ECO:0007669"/>
    <property type="project" value="UniProtKB-KW"/>
</dbReference>
<dbReference type="AlphaFoldDB" id="A0A1I5SET6"/>
<dbReference type="SUPFAM" id="SSF142906">
    <property type="entry name" value="YjbR-like"/>
    <property type="match status" value="1"/>
</dbReference>
<dbReference type="InterPro" id="IPR058532">
    <property type="entry name" value="YjbR/MT2646/Rv2570-like"/>
</dbReference>
<name>A0A1I5SET6_9GAMM</name>
<dbReference type="InterPro" id="IPR007351">
    <property type="entry name" value="YjbR"/>
</dbReference>
<organism evidence="1 2">
    <name type="scientific">Ectopseudomonas toyotomiensis</name>
    <dbReference type="NCBI Taxonomy" id="554344"/>
    <lineage>
        <taxon>Bacteria</taxon>
        <taxon>Pseudomonadati</taxon>
        <taxon>Pseudomonadota</taxon>
        <taxon>Gammaproteobacteria</taxon>
        <taxon>Pseudomonadales</taxon>
        <taxon>Pseudomonadaceae</taxon>
        <taxon>Ectopseudomonas</taxon>
    </lineage>
</organism>
<reference evidence="2" key="1">
    <citation type="submission" date="2016-10" db="EMBL/GenBank/DDBJ databases">
        <authorList>
            <person name="Varghese N."/>
            <person name="Submissions S."/>
        </authorList>
    </citation>
    <scope>NUCLEOTIDE SEQUENCE [LARGE SCALE GENOMIC DNA]</scope>
    <source>
        <strain evidence="2">JCM 15604</strain>
    </source>
</reference>
<evidence type="ECO:0000313" key="1">
    <source>
        <dbReference type="EMBL" id="SFP69202.1"/>
    </source>
</evidence>
<dbReference type="PANTHER" id="PTHR35145:SF1">
    <property type="entry name" value="CYTOPLASMIC PROTEIN"/>
    <property type="match status" value="1"/>
</dbReference>
<dbReference type="Pfam" id="PF04237">
    <property type="entry name" value="YjbR"/>
    <property type="match status" value="1"/>
</dbReference>
<dbReference type="InterPro" id="IPR038056">
    <property type="entry name" value="YjbR-like_sf"/>
</dbReference>
<keyword evidence="1" id="KW-0238">DNA-binding</keyword>
<dbReference type="Gene3D" id="3.90.1150.30">
    <property type="match status" value="1"/>
</dbReference>
<proteinExistence type="predicted"/>
<sequence>MDMPMTPDQIAAFCLALPGAREDLKWGSNRVFSVAGNKMFAILDFLGEDLAFKVDNDLFLGHVDRPGIRPAPYLARAYWISMSAHRPPLGDDELRQLLTRSHQLVVRRLPKRLQPGLLLDE</sequence>
<dbReference type="Proteomes" id="UP000182025">
    <property type="component" value="Unassembled WGS sequence"/>
</dbReference>
<accession>A0A1I5SET6</accession>
<gene>
    <name evidence="1" type="ORF">SAMN05216177_104219</name>
</gene>
<keyword evidence="2" id="KW-1185">Reference proteome</keyword>
<evidence type="ECO:0000313" key="2">
    <source>
        <dbReference type="Proteomes" id="UP000182025"/>
    </source>
</evidence>